<dbReference type="Proteomes" id="UP001162483">
    <property type="component" value="Unassembled WGS sequence"/>
</dbReference>
<sequence>LGSASSPVIGRLCAFPVLAPNHRCGGGAERPRDHRAAELKEGAAALPGPDRRGTGAMGGIVPHHWYQWEE</sequence>
<evidence type="ECO:0000313" key="1">
    <source>
        <dbReference type="EMBL" id="CAI9566094.1"/>
    </source>
</evidence>
<name>A0ABN9D0V6_9NEOB</name>
<organism evidence="1 2">
    <name type="scientific">Staurois parvus</name>
    <dbReference type="NCBI Taxonomy" id="386267"/>
    <lineage>
        <taxon>Eukaryota</taxon>
        <taxon>Metazoa</taxon>
        <taxon>Chordata</taxon>
        <taxon>Craniata</taxon>
        <taxon>Vertebrata</taxon>
        <taxon>Euteleostomi</taxon>
        <taxon>Amphibia</taxon>
        <taxon>Batrachia</taxon>
        <taxon>Anura</taxon>
        <taxon>Neobatrachia</taxon>
        <taxon>Ranoidea</taxon>
        <taxon>Ranidae</taxon>
        <taxon>Staurois</taxon>
    </lineage>
</organism>
<accession>A0ABN9D0V6</accession>
<feature type="non-terminal residue" evidence="1">
    <location>
        <position position="1"/>
    </location>
</feature>
<proteinExistence type="predicted"/>
<dbReference type="EMBL" id="CATNWA010013996">
    <property type="protein sequence ID" value="CAI9566094.1"/>
    <property type="molecule type" value="Genomic_DNA"/>
</dbReference>
<comment type="caution">
    <text evidence="1">The sequence shown here is derived from an EMBL/GenBank/DDBJ whole genome shotgun (WGS) entry which is preliminary data.</text>
</comment>
<keyword evidence="2" id="KW-1185">Reference proteome</keyword>
<evidence type="ECO:0000313" key="2">
    <source>
        <dbReference type="Proteomes" id="UP001162483"/>
    </source>
</evidence>
<gene>
    <name evidence="1" type="ORF">SPARVUS_LOCUS6272739</name>
</gene>
<protein>
    <submittedName>
        <fullName evidence="1">Uncharacterized protein</fullName>
    </submittedName>
</protein>
<reference evidence="1" key="1">
    <citation type="submission" date="2023-05" db="EMBL/GenBank/DDBJ databases">
        <authorList>
            <person name="Stuckert A."/>
        </authorList>
    </citation>
    <scope>NUCLEOTIDE SEQUENCE</scope>
</reference>